<reference evidence="1" key="2">
    <citation type="journal article" date="2016" name="Mol. Ecol.">
        <title>Population genomics of the filarial nematode parasite Wuchereria bancrofti from mosquitoes.</title>
        <authorList>
            <person name="Small S.T."/>
            <person name="Reimer L.J."/>
            <person name="Tisch D.J."/>
            <person name="King C.L."/>
            <person name="Christensen B.M."/>
            <person name="Siba P.M."/>
            <person name="Kazura J.W."/>
            <person name="Serre D."/>
            <person name="Zimmerman P.A."/>
        </authorList>
    </citation>
    <scope>NUCLEOTIDE SEQUENCE</scope>
    <source>
        <strain evidence="1">pt0022</strain>
    </source>
</reference>
<reference evidence="2" key="3">
    <citation type="submission" date="2024-02" db="UniProtKB">
        <authorList>
            <consortium name="WormBaseParasite"/>
        </authorList>
    </citation>
    <scope>IDENTIFICATION</scope>
    <source>
        <strain evidence="2">pt0022</strain>
    </source>
</reference>
<reference evidence="1" key="1">
    <citation type="submission" date="2015-03" db="EMBL/GenBank/DDBJ databases">
        <title>Wuchereria bancrofti Genome Sequencing Papua New Guinea Strain.</title>
        <authorList>
            <person name="Small S.T."/>
            <person name="Serre D."/>
            <person name="Zimmerman P.A."/>
        </authorList>
    </citation>
    <scope>NUCLEOTIDE SEQUENCE [LARGE SCALE GENOMIC DNA]</scope>
    <source>
        <strain evidence="1">pt0022</strain>
    </source>
</reference>
<evidence type="ECO:0000313" key="1">
    <source>
        <dbReference type="Proteomes" id="UP000093561"/>
    </source>
</evidence>
<organism evidence="1 2">
    <name type="scientific">Wuchereria bancrofti</name>
    <dbReference type="NCBI Taxonomy" id="6293"/>
    <lineage>
        <taxon>Eukaryota</taxon>
        <taxon>Metazoa</taxon>
        <taxon>Ecdysozoa</taxon>
        <taxon>Nematoda</taxon>
        <taxon>Chromadorea</taxon>
        <taxon>Rhabditida</taxon>
        <taxon>Spirurina</taxon>
        <taxon>Spiruromorpha</taxon>
        <taxon>Filarioidea</taxon>
        <taxon>Onchocercidae</taxon>
        <taxon>Wuchereria</taxon>
    </lineage>
</organism>
<proteinExistence type="predicted"/>
<sequence length="42" mass="5000">MNAQLIREGSNIQFALQMKNQKEYDAHQLKLNKKKAKKKKKK</sequence>
<accession>A0AAF5PYW6</accession>
<name>A0AAF5PYW6_WUCBA</name>
<evidence type="ECO:0000313" key="2">
    <source>
        <dbReference type="WBParaSite" id="mrna-Wban_07616"/>
    </source>
</evidence>
<dbReference type="Proteomes" id="UP000093561">
    <property type="component" value="Unassembled WGS sequence"/>
</dbReference>
<dbReference type="WBParaSite" id="mrna-Wban_07616">
    <property type="protein sequence ID" value="mrna-Wban_07616"/>
    <property type="gene ID" value="Wban_07616"/>
</dbReference>
<dbReference type="AlphaFoldDB" id="A0AAF5PYW6"/>
<protein>
    <submittedName>
        <fullName evidence="2">Uncharacterized protein</fullName>
    </submittedName>
</protein>